<keyword evidence="2" id="KW-1185">Reference proteome</keyword>
<reference evidence="1" key="1">
    <citation type="journal article" date="2022" name="bioRxiv">
        <title>Sequencing and chromosome-scale assembly of the giantPleurodeles waltlgenome.</title>
        <authorList>
            <person name="Brown T."/>
            <person name="Elewa A."/>
            <person name="Iarovenko S."/>
            <person name="Subramanian E."/>
            <person name="Araus A.J."/>
            <person name="Petzold A."/>
            <person name="Susuki M."/>
            <person name="Suzuki K.-i.T."/>
            <person name="Hayashi T."/>
            <person name="Toyoda A."/>
            <person name="Oliveira C."/>
            <person name="Osipova E."/>
            <person name="Leigh N.D."/>
            <person name="Simon A."/>
            <person name="Yun M.H."/>
        </authorList>
    </citation>
    <scope>NUCLEOTIDE SEQUENCE</scope>
    <source>
        <strain evidence="1">20211129_DDA</strain>
        <tissue evidence="1">Liver</tissue>
    </source>
</reference>
<dbReference type="AlphaFoldDB" id="A0AAV7WPY9"/>
<sequence length="72" mass="8363">MFTDHLWECSYLPSASFIETEIFQNSVKAGLSNSLKKFNISSTIGSFISQFSTERIKYSIHQRNQVVHQYQN</sequence>
<protein>
    <submittedName>
        <fullName evidence="1">Uncharacterized protein</fullName>
    </submittedName>
</protein>
<evidence type="ECO:0000313" key="2">
    <source>
        <dbReference type="Proteomes" id="UP001066276"/>
    </source>
</evidence>
<accession>A0AAV7WPY9</accession>
<comment type="caution">
    <text evidence="1">The sequence shown here is derived from an EMBL/GenBank/DDBJ whole genome shotgun (WGS) entry which is preliminary data.</text>
</comment>
<organism evidence="1 2">
    <name type="scientific">Pleurodeles waltl</name>
    <name type="common">Iberian ribbed newt</name>
    <dbReference type="NCBI Taxonomy" id="8319"/>
    <lineage>
        <taxon>Eukaryota</taxon>
        <taxon>Metazoa</taxon>
        <taxon>Chordata</taxon>
        <taxon>Craniata</taxon>
        <taxon>Vertebrata</taxon>
        <taxon>Euteleostomi</taxon>
        <taxon>Amphibia</taxon>
        <taxon>Batrachia</taxon>
        <taxon>Caudata</taxon>
        <taxon>Salamandroidea</taxon>
        <taxon>Salamandridae</taxon>
        <taxon>Pleurodelinae</taxon>
        <taxon>Pleurodeles</taxon>
    </lineage>
</organism>
<evidence type="ECO:0000313" key="1">
    <source>
        <dbReference type="EMBL" id="KAJ1214245.1"/>
    </source>
</evidence>
<gene>
    <name evidence="1" type="ORF">NDU88_001870</name>
</gene>
<proteinExistence type="predicted"/>
<dbReference type="Proteomes" id="UP001066276">
    <property type="component" value="Chromosome 1_1"/>
</dbReference>
<name>A0AAV7WPY9_PLEWA</name>
<dbReference type="EMBL" id="JANPWB010000001">
    <property type="protein sequence ID" value="KAJ1214245.1"/>
    <property type="molecule type" value="Genomic_DNA"/>
</dbReference>